<dbReference type="Gene3D" id="3.30.230.10">
    <property type="match status" value="1"/>
</dbReference>
<dbReference type="GO" id="GO:0005829">
    <property type="term" value="C:cytosol"/>
    <property type="evidence" value="ECO:0007669"/>
    <property type="project" value="TreeGrafter"/>
</dbReference>
<dbReference type="SUPFAM" id="SSF54211">
    <property type="entry name" value="Ribosomal protein S5 domain 2-like"/>
    <property type="match status" value="1"/>
</dbReference>
<dbReference type="Pfam" id="PF13541">
    <property type="entry name" value="ChlI"/>
    <property type="match status" value="1"/>
</dbReference>
<protein>
    <submittedName>
        <fullName evidence="1">DNA repair protein RadA</fullName>
    </submittedName>
</protein>
<dbReference type="InterPro" id="IPR014721">
    <property type="entry name" value="Ribsml_uS5_D2-typ_fold_subgr"/>
</dbReference>
<evidence type="ECO:0000313" key="1">
    <source>
        <dbReference type="EMBL" id="OAG76308.1"/>
    </source>
</evidence>
<proteinExistence type="predicted"/>
<organism evidence="1 2">
    <name type="scientific">Acetobacter malorum</name>
    <dbReference type="NCBI Taxonomy" id="178901"/>
    <lineage>
        <taxon>Bacteria</taxon>
        <taxon>Pseudomonadati</taxon>
        <taxon>Pseudomonadota</taxon>
        <taxon>Alphaproteobacteria</taxon>
        <taxon>Acetobacterales</taxon>
        <taxon>Acetobacteraceae</taxon>
        <taxon>Acetobacter</taxon>
    </lineage>
</organism>
<reference evidence="1 2" key="1">
    <citation type="submission" date="2016-03" db="EMBL/GenBank/DDBJ databases">
        <title>Draft genome sequence of Acetobacter malorum CECT 7742, a strain isolated from strawberry vinegar.</title>
        <authorList>
            <person name="Sainz F."/>
            <person name="Mas A."/>
            <person name="Torija M.J."/>
        </authorList>
    </citation>
    <scope>NUCLEOTIDE SEQUENCE [LARGE SCALE GENOMIC DNA]</scope>
    <source>
        <strain evidence="1 2">CECT 7742</strain>
    </source>
</reference>
<dbReference type="PATRIC" id="fig|178901.16.peg.2214"/>
<dbReference type="GO" id="GO:0000725">
    <property type="term" value="P:recombinational repair"/>
    <property type="evidence" value="ECO:0007669"/>
    <property type="project" value="TreeGrafter"/>
</dbReference>
<comment type="caution">
    <text evidence="1">The sequence shown here is derived from an EMBL/GenBank/DDBJ whole genome shotgun (WGS) entry which is preliminary data.</text>
</comment>
<dbReference type="AlphaFoldDB" id="A0A177G7N8"/>
<name>A0A177G7N8_9PROT</name>
<sequence length="126" mass="13006">MLLAVLETRCGVKLSGMDVYLNVAGGLKVAEPAADLAVAAALISAATGMPTSAGEVYFGEVGLSGEVRQVSQADARLKEAAKLGFDKAVLPRRIARGSARTKPPEGLTLREIGHVADLVTADMEAD</sequence>
<dbReference type="Proteomes" id="UP000077349">
    <property type="component" value="Unassembled WGS sequence"/>
</dbReference>
<dbReference type="PANTHER" id="PTHR32472:SF10">
    <property type="entry name" value="DNA REPAIR PROTEIN RADA-LIKE PROTEIN"/>
    <property type="match status" value="1"/>
</dbReference>
<dbReference type="EMBL" id="LVHD01000018">
    <property type="protein sequence ID" value="OAG76308.1"/>
    <property type="molecule type" value="Genomic_DNA"/>
</dbReference>
<evidence type="ECO:0000313" key="2">
    <source>
        <dbReference type="Proteomes" id="UP000077349"/>
    </source>
</evidence>
<gene>
    <name evidence="1" type="primary">radA</name>
    <name evidence="1" type="ORF">Amal_02080</name>
</gene>
<dbReference type="InterPro" id="IPR020568">
    <property type="entry name" value="Ribosomal_Su5_D2-typ_SF"/>
</dbReference>
<dbReference type="PANTHER" id="PTHR32472">
    <property type="entry name" value="DNA REPAIR PROTEIN RADA"/>
    <property type="match status" value="1"/>
</dbReference>
<accession>A0A177G7N8</accession>